<dbReference type="Proteomes" id="UP000694941">
    <property type="component" value="Unplaced"/>
</dbReference>
<feature type="compositionally biased region" description="Gly residues" evidence="3">
    <location>
        <begin position="251"/>
        <end position="280"/>
    </location>
</feature>
<feature type="compositionally biased region" description="Basic and acidic residues" evidence="3">
    <location>
        <begin position="26"/>
        <end position="48"/>
    </location>
</feature>
<organism evidence="5 6">
    <name type="scientific">Limulus polyphemus</name>
    <name type="common">Atlantic horseshoe crab</name>
    <dbReference type="NCBI Taxonomy" id="6850"/>
    <lineage>
        <taxon>Eukaryota</taxon>
        <taxon>Metazoa</taxon>
        <taxon>Ecdysozoa</taxon>
        <taxon>Arthropoda</taxon>
        <taxon>Chelicerata</taxon>
        <taxon>Merostomata</taxon>
        <taxon>Xiphosura</taxon>
        <taxon>Limulidae</taxon>
        <taxon>Limulus</taxon>
    </lineage>
</organism>
<evidence type="ECO:0000256" key="3">
    <source>
        <dbReference type="SAM" id="MobiDB-lite"/>
    </source>
</evidence>
<gene>
    <name evidence="6" type="primary">LOC106465924</name>
</gene>
<dbReference type="Pfam" id="PF16174">
    <property type="entry name" value="IHABP4_N"/>
    <property type="match status" value="1"/>
</dbReference>
<dbReference type="InterPro" id="IPR006861">
    <property type="entry name" value="HABP4_PAIRBP1-bd"/>
</dbReference>
<keyword evidence="5" id="KW-1185">Reference proteome</keyword>
<reference evidence="6" key="1">
    <citation type="submission" date="2025-08" db="UniProtKB">
        <authorList>
            <consortium name="RefSeq"/>
        </authorList>
    </citation>
    <scope>IDENTIFICATION</scope>
    <source>
        <tissue evidence="6">Muscle</tissue>
    </source>
</reference>
<evidence type="ECO:0000256" key="1">
    <source>
        <dbReference type="ARBA" id="ARBA00022845"/>
    </source>
</evidence>
<evidence type="ECO:0000259" key="4">
    <source>
        <dbReference type="SMART" id="SM01233"/>
    </source>
</evidence>
<dbReference type="PANTHER" id="PTHR12299:SF17">
    <property type="entry name" value="AT19571P-RELATED"/>
    <property type="match status" value="1"/>
</dbReference>
<proteinExistence type="inferred from homology"/>
<comment type="similarity">
    <text evidence="2">Belongs to the SERBP1-HABP4 family.</text>
</comment>
<feature type="region of interest" description="Disordered" evidence="3">
    <location>
        <begin position="26"/>
        <end position="307"/>
    </location>
</feature>
<evidence type="ECO:0000256" key="2">
    <source>
        <dbReference type="ARBA" id="ARBA00035118"/>
    </source>
</evidence>
<feature type="compositionally biased region" description="Basic and acidic residues" evidence="3">
    <location>
        <begin position="148"/>
        <end position="175"/>
    </location>
</feature>
<dbReference type="GeneID" id="106465924"/>
<keyword evidence="1" id="KW-0810">Translation regulation</keyword>
<evidence type="ECO:0000313" key="6">
    <source>
        <dbReference type="RefSeq" id="XP_022249595.1"/>
    </source>
</evidence>
<dbReference type="InterPro" id="IPR039764">
    <property type="entry name" value="HABP4/SERBP1-like"/>
</dbReference>
<accession>A0ABM1T139</accession>
<dbReference type="RefSeq" id="XP_022249595.1">
    <property type="nucleotide sequence ID" value="XM_022393887.1"/>
</dbReference>
<dbReference type="InterPro" id="IPR032381">
    <property type="entry name" value="IHABP4_N"/>
</dbReference>
<name>A0ABM1T139_LIMPO</name>
<feature type="domain" description="Hyaluronan/mRNA-binding protein" evidence="4">
    <location>
        <begin position="105"/>
        <end position="187"/>
    </location>
</feature>
<feature type="compositionally biased region" description="Basic and acidic residues" evidence="3">
    <location>
        <begin position="81"/>
        <end position="118"/>
    </location>
</feature>
<dbReference type="SMART" id="SM01233">
    <property type="entry name" value="HABP4_PAI-RBP1"/>
    <property type="match status" value="1"/>
</dbReference>
<evidence type="ECO:0000313" key="5">
    <source>
        <dbReference type="Proteomes" id="UP000694941"/>
    </source>
</evidence>
<sequence length="307" mass="34333">MENAYGIGVKNRYDIFLNEEEDPLEILKQHEEEKEKRKTDKVGKEPKGKGVKAGKQTSVISAPKKGGKEDTPNNARSQEPQQKRTERPPPRISGERARFGSQDEHKENEERKNRRNRDVPFIQPDSKHETCIIQDFFTREGEEEVAGEEGKTSVDEGPKEMTLDEWKRQEEEVRSVPKFNLRKPGEGESQTQFGKKLYILKKKEEEEEDVEDEEESDDDDEFSRRGRQKHVVDIEINFSDSRRGRGRGRGGMRGSGIRGGRGGVGGGGGRGVVGGGGGRGNYKAPKSSRPAAPKVDDLEAFPSLAAA</sequence>
<feature type="compositionally biased region" description="Acidic residues" evidence="3">
    <location>
        <begin position="205"/>
        <end position="221"/>
    </location>
</feature>
<dbReference type="PANTHER" id="PTHR12299">
    <property type="entry name" value="HYALURONIC ACID-BINDING PROTEIN 4"/>
    <property type="match status" value="1"/>
</dbReference>
<protein>
    <submittedName>
        <fullName evidence="6">Intracellular hyaluronan-binding protein 4-like</fullName>
    </submittedName>
</protein>